<name>A0A0M3I9Y9_ASCLU</name>
<evidence type="ECO:0000313" key="2">
    <source>
        <dbReference type="WBParaSite" id="ALUE_0001432601-mRNA-1"/>
    </source>
</evidence>
<accession>A0A0M3I9Y9</accession>
<dbReference type="Proteomes" id="UP000036681">
    <property type="component" value="Unplaced"/>
</dbReference>
<proteinExistence type="predicted"/>
<keyword evidence="1" id="KW-1185">Reference proteome</keyword>
<sequence>MCRSSTLTPQPNVEVDDTCGLKGSRKSRNSLMMTTWRESQLNRCSDSTILVVDSFLCRVETPPMMPEPHASAYTTTLLLPSLPPSSHDWRRTMNDVPLRSSLYSPLATLATFAA</sequence>
<dbReference type="AlphaFoldDB" id="A0A0M3I9Y9"/>
<evidence type="ECO:0000313" key="1">
    <source>
        <dbReference type="Proteomes" id="UP000036681"/>
    </source>
</evidence>
<reference evidence="2" key="1">
    <citation type="submission" date="2017-02" db="UniProtKB">
        <authorList>
            <consortium name="WormBaseParasite"/>
        </authorList>
    </citation>
    <scope>IDENTIFICATION</scope>
</reference>
<organism evidence="1 2">
    <name type="scientific">Ascaris lumbricoides</name>
    <name type="common">Giant roundworm</name>
    <dbReference type="NCBI Taxonomy" id="6252"/>
    <lineage>
        <taxon>Eukaryota</taxon>
        <taxon>Metazoa</taxon>
        <taxon>Ecdysozoa</taxon>
        <taxon>Nematoda</taxon>
        <taxon>Chromadorea</taxon>
        <taxon>Rhabditida</taxon>
        <taxon>Spirurina</taxon>
        <taxon>Ascaridomorpha</taxon>
        <taxon>Ascaridoidea</taxon>
        <taxon>Ascarididae</taxon>
        <taxon>Ascaris</taxon>
    </lineage>
</organism>
<protein>
    <submittedName>
        <fullName evidence="2">Uncharacterized protein</fullName>
    </submittedName>
</protein>
<dbReference type="WBParaSite" id="ALUE_0001432601-mRNA-1">
    <property type="protein sequence ID" value="ALUE_0001432601-mRNA-1"/>
    <property type="gene ID" value="ALUE_0001432601"/>
</dbReference>